<evidence type="ECO:0000256" key="6">
    <source>
        <dbReference type="RuleBase" id="RU366066"/>
    </source>
</evidence>
<evidence type="ECO:0000313" key="12">
    <source>
        <dbReference type="Proteomes" id="UP000422736"/>
    </source>
</evidence>
<dbReference type="SUPFAM" id="SSF56784">
    <property type="entry name" value="HAD-like"/>
    <property type="match status" value="1"/>
</dbReference>
<sequence length="729" mass="83882">MSLEAKVKLTEDLPYPITIAQLYVKPGEHVEKGQRLFAYEYWDFQEVLVKDEEKAKKRRVDLVATFDSPVSGVVQSWNCSVKDEYVNANHEIITIKQDCNHDITYGGLCVQCGKTVDDEDNSKNLTISHVNTNIKISEKQAETLEKSSLSRLRSEKKLVLVVDLDQTVIHCGVDPTIGEWMRDPQNPNYKALQDVRSFTLEDEPIIPAMYYGPKPPARKSWYYVKLRPGLKEFFDAISPHFEMHIYTMATRSYALEIAKIIDPTGELFGDRILSRDENGSLTTKSLERLFPMDQSMVVVIDDRGDVWNWFPNLIKVIPYSFFVGIGDINSNFLPRQQNSVLHLGRHHRRKQEEEKLISDIMDNEKKLKEKINEEVKRQEELMSQIGEESRKEAGGSNMNDISKKLEHSASLEVQQQNRPLAELQKHLHNQTLLIDQDDELPHLSKTLLRVHEAYFKEYSKDPQHPPDIKYLLPQIKSKVFSGCHFVFSGLIPLETDVNKADIVLWTNMFGASTTSDINYETTHVITRTSRTFKARLAKSFNPDIKIVHPDWIFECLVQWERVKESPYELLIEDPVDEEKVKEFKEALDKKLLDPSYNDTSFIEEEGLDEEFHLLAGNDDWLDNDDDEMDELLNDEDDDDEEAEEEEEEGEAELESNEDEDNNDDNIEEPSAKRLKLDPSSIQSSSENDPETNSSANHNNNNNNNSEDFEGSSSDLDDELEAELLQELGS</sequence>
<dbReference type="NCBIfam" id="TIGR02250">
    <property type="entry name" value="FCP1_euk"/>
    <property type="match status" value="1"/>
</dbReference>
<evidence type="ECO:0000256" key="8">
    <source>
        <dbReference type="SAM" id="MobiDB-lite"/>
    </source>
</evidence>
<dbReference type="PANTHER" id="PTHR23081:SF36">
    <property type="entry name" value="RNA POLYMERASE II SUBUNIT A C-TERMINAL DOMAIN PHOSPHATASE"/>
    <property type="match status" value="1"/>
</dbReference>
<dbReference type="InterPro" id="IPR004274">
    <property type="entry name" value="FCP1_dom"/>
</dbReference>
<name>A0ABX6EN56_KLUMA</name>
<comment type="subcellular location">
    <subcellularLocation>
        <location evidence="1 6">Nucleus</location>
    </subcellularLocation>
</comment>
<feature type="domain" description="FCP1 homology" evidence="10">
    <location>
        <begin position="153"/>
        <end position="340"/>
    </location>
</feature>
<dbReference type="InterPro" id="IPR023214">
    <property type="entry name" value="HAD_sf"/>
</dbReference>
<accession>A0ABX6EN56</accession>
<organism evidence="11 12">
    <name type="scientific">Kluyveromyces marxianus</name>
    <name type="common">Yeast</name>
    <name type="synonym">Candida kefyr</name>
    <dbReference type="NCBI Taxonomy" id="4911"/>
    <lineage>
        <taxon>Eukaryota</taxon>
        <taxon>Fungi</taxon>
        <taxon>Dikarya</taxon>
        <taxon>Ascomycota</taxon>
        <taxon>Saccharomycotina</taxon>
        <taxon>Saccharomycetes</taxon>
        <taxon>Saccharomycetales</taxon>
        <taxon>Saccharomycetaceae</taxon>
        <taxon>Kluyveromyces</taxon>
    </lineage>
</organism>
<dbReference type="SMART" id="SM00292">
    <property type="entry name" value="BRCT"/>
    <property type="match status" value="1"/>
</dbReference>
<feature type="region of interest" description="Disordered" evidence="8">
    <location>
        <begin position="617"/>
        <end position="729"/>
    </location>
</feature>
<keyword evidence="2 6" id="KW-0378">Hydrolase</keyword>
<evidence type="ECO:0000313" key="11">
    <source>
        <dbReference type="EMBL" id="QGN13623.1"/>
    </source>
</evidence>
<reference evidence="11 12" key="1">
    <citation type="submission" date="2016-03" db="EMBL/GenBank/DDBJ databases">
        <title>How can Kluyveromyces marxianus grow so fast - potential evolutionary course in Saccharomyces Complex revealed by comparative genomics.</title>
        <authorList>
            <person name="Mo W."/>
            <person name="Lu W."/>
            <person name="Yang X."/>
            <person name="Qi J."/>
            <person name="Lv H."/>
        </authorList>
    </citation>
    <scope>NUCLEOTIDE SEQUENCE [LARGE SCALE GENOMIC DNA]</scope>
    <source>
        <strain evidence="11 12">FIM1</strain>
    </source>
</reference>
<evidence type="ECO:0000256" key="3">
    <source>
        <dbReference type="ARBA" id="ARBA00023242"/>
    </source>
</evidence>
<keyword evidence="12" id="KW-1185">Reference proteome</keyword>
<dbReference type="InterPro" id="IPR011947">
    <property type="entry name" value="FCP1_euk"/>
</dbReference>
<evidence type="ECO:0000256" key="2">
    <source>
        <dbReference type="ARBA" id="ARBA00022801"/>
    </source>
</evidence>
<evidence type="ECO:0000256" key="1">
    <source>
        <dbReference type="ARBA" id="ARBA00004123"/>
    </source>
</evidence>
<feature type="compositionally biased region" description="Low complexity" evidence="8">
    <location>
        <begin position="692"/>
        <end position="705"/>
    </location>
</feature>
<feature type="coiled-coil region" evidence="7">
    <location>
        <begin position="350"/>
        <end position="388"/>
    </location>
</feature>
<dbReference type="CDD" id="cd07521">
    <property type="entry name" value="HAD_FCP1-like"/>
    <property type="match status" value="1"/>
</dbReference>
<evidence type="ECO:0000256" key="5">
    <source>
        <dbReference type="ARBA" id="ARBA00048336"/>
    </source>
</evidence>
<dbReference type="Proteomes" id="UP000422736">
    <property type="component" value="Chromosome 1"/>
</dbReference>
<dbReference type="Pfam" id="PF03031">
    <property type="entry name" value="NIF"/>
    <property type="match status" value="1"/>
</dbReference>
<dbReference type="EC" id="3.1.3.16" evidence="6"/>
<keyword evidence="3 6" id="KW-0539">Nucleus</keyword>
<evidence type="ECO:0000256" key="4">
    <source>
        <dbReference type="ARBA" id="ARBA00047761"/>
    </source>
</evidence>
<gene>
    <name evidence="11" type="primary">FCP1</name>
    <name evidence="11" type="ORF">FIM1_265</name>
</gene>
<dbReference type="PROSITE" id="PS50172">
    <property type="entry name" value="BRCT"/>
    <property type="match status" value="1"/>
</dbReference>
<comment type="function">
    <text evidence="6">This promotes the activity of RNA polymerase II.</text>
</comment>
<dbReference type="SMART" id="SM00577">
    <property type="entry name" value="CPDc"/>
    <property type="match status" value="1"/>
</dbReference>
<proteinExistence type="predicted"/>
<feature type="compositionally biased region" description="Acidic residues" evidence="8">
    <location>
        <begin position="619"/>
        <end position="667"/>
    </location>
</feature>
<dbReference type="PROSITE" id="PS50969">
    <property type="entry name" value="FCP1"/>
    <property type="match status" value="1"/>
</dbReference>
<dbReference type="Pfam" id="PF00533">
    <property type="entry name" value="BRCT"/>
    <property type="match status" value="1"/>
</dbReference>
<protein>
    <recommendedName>
        <fullName evidence="6">RNA polymerase II subunit A C-terminal domain phosphatase</fullName>
        <ecNumber evidence="6">3.1.3.16</ecNumber>
    </recommendedName>
</protein>
<dbReference type="SUPFAM" id="SSF52113">
    <property type="entry name" value="BRCT domain"/>
    <property type="match status" value="1"/>
</dbReference>
<comment type="catalytic activity">
    <reaction evidence="5 6">
        <text>O-phospho-L-threonyl-[protein] + H2O = L-threonyl-[protein] + phosphate</text>
        <dbReference type="Rhea" id="RHEA:47004"/>
        <dbReference type="Rhea" id="RHEA-COMP:11060"/>
        <dbReference type="Rhea" id="RHEA-COMP:11605"/>
        <dbReference type="ChEBI" id="CHEBI:15377"/>
        <dbReference type="ChEBI" id="CHEBI:30013"/>
        <dbReference type="ChEBI" id="CHEBI:43474"/>
        <dbReference type="ChEBI" id="CHEBI:61977"/>
        <dbReference type="EC" id="3.1.3.16"/>
    </reaction>
</comment>
<evidence type="ECO:0000259" key="10">
    <source>
        <dbReference type="PROSITE" id="PS50969"/>
    </source>
</evidence>
<feature type="domain" description="BRCT" evidence="9">
    <location>
        <begin position="475"/>
        <end position="569"/>
    </location>
</feature>
<dbReference type="Gene3D" id="1.10.287.10">
    <property type="entry name" value="S15/NS1, RNA-binding"/>
    <property type="match status" value="1"/>
</dbReference>
<evidence type="ECO:0000259" key="9">
    <source>
        <dbReference type="PROSITE" id="PS50172"/>
    </source>
</evidence>
<dbReference type="Gene3D" id="3.40.50.1000">
    <property type="entry name" value="HAD superfamily/HAD-like"/>
    <property type="match status" value="1"/>
</dbReference>
<comment type="catalytic activity">
    <reaction evidence="4 6">
        <text>O-phospho-L-seryl-[protein] + H2O = L-seryl-[protein] + phosphate</text>
        <dbReference type="Rhea" id="RHEA:20629"/>
        <dbReference type="Rhea" id="RHEA-COMP:9863"/>
        <dbReference type="Rhea" id="RHEA-COMP:11604"/>
        <dbReference type="ChEBI" id="CHEBI:15377"/>
        <dbReference type="ChEBI" id="CHEBI:29999"/>
        <dbReference type="ChEBI" id="CHEBI:43474"/>
        <dbReference type="ChEBI" id="CHEBI:83421"/>
        <dbReference type="EC" id="3.1.3.16"/>
    </reaction>
</comment>
<dbReference type="Gene3D" id="2.40.50.100">
    <property type="match status" value="1"/>
</dbReference>
<dbReference type="Gene3D" id="3.40.50.10190">
    <property type="entry name" value="BRCT domain"/>
    <property type="match status" value="1"/>
</dbReference>
<evidence type="ECO:0000256" key="7">
    <source>
        <dbReference type="SAM" id="Coils"/>
    </source>
</evidence>
<dbReference type="InterPro" id="IPR036412">
    <property type="entry name" value="HAD-like_sf"/>
</dbReference>
<feature type="compositionally biased region" description="Acidic residues" evidence="8">
    <location>
        <begin position="706"/>
        <end position="723"/>
    </location>
</feature>
<dbReference type="InterPro" id="IPR036420">
    <property type="entry name" value="BRCT_dom_sf"/>
</dbReference>
<dbReference type="PANTHER" id="PTHR23081">
    <property type="entry name" value="RNA POLYMERASE II CTD PHOSPHATASE"/>
    <property type="match status" value="1"/>
</dbReference>
<dbReference type="EMBL" id="CP015054">
    <property type="protein sequence ID" value="QGN13623.1"/>
    <property type="molecule type" value="Genomic_DNA"/>
</dbReference>
<dbReference type="InterPro" id="IPR001357">
    <property type="entry name" value="BRCT_dom"/>
</dbReference>
<dbReference type="InterPro" id="IPR039189">
    <property type="entry name" value="Fcp1"/>
</dbReference>
<keyword evidence="7" id="KW-0175">Coiled coil</keyword>
<dbReference type="CDD" id="cd17729">
    <property type="entry name" value="BRCT_CTDP1"/>
    <property type="match status" value="1"/>
</dbReference>